<feature type="domain" description="DnaJ homologue subfamily C member 28 conserved" evidence="1">
    <location>
        <begin position="17"/>
        <end position="67"/>
    </location>
</feature>
<protein>
    <submittedName>
        <fullName evidence="2">DUF1992 domain-containing protein</fullName>
    </submittedName>
</protein>
<dbReference type="Proteomes" id="UP000441354">
    <property type="component" value="Unassembled WGS sequence"/>
</dbReference>
<reference evidence="2 3" key="1">
    <citation type="journal article" date="2014" name="Arch. Microbiol.">
        <title>Bacillus mesophilum sp. nov., strain IITR-54T, a novel 4-chlorobiphenyl dechlorinating bacterium.</title>
        <authorList>
            <person name="Manickam N."/>
            <person name="Singh N.K."/>
            <person name="Bajaj A."/>
            <person name="Kumar R.M."/>
            <person name="Kaur G."/>
            <person name="Kaur N."/>
            <person name="Bala M."/>
            <person name="Kumar A."/>
            <person name="Mayilraj S."/>
        </authorList>
    </citation>
    <scope>NUCLEOTIDE SEQUENCE [LARGE SCALE GENOMIC DNA]</scope>
    <source>
        <strain evidence="2 3">IITR-54</strain>
    </source>
</reference>
<evidence type="ECO:0000313" key="3">
    <source>
        <dbReference type="Proteomes" id="UP000441354"/>
    </source>
</evidence>
<dbReference type="EMBL" id="WBOT01000004">
    <property type="protein sequence ID" value="KAB2331692.1"/>
    <property type="molecule type" value="Genomic_DNA"/>
</dbReference>
<sequence length="115" mass="13291">MEREYNDLIGDILKNTGEKDQVKGKGKPLPKGYLERDVYQNFQKIAKDAGYLPEWLKLQKQISEAIHQCQSEEDIKAINEKIMKHNKICPPPMQKNLISLENLAHAKNIWDSSTK</sequence>
<dbReference type="OrthoDB" id="9798476at2"/>
<dbReference type="Pfam" id="PF09350">
    <property type="entry name" value="DJC28_CD"/>
    <property type="match status" value="1"/>
</dbReference>
<dbReference type="AlphaFoldDB" id="A0A7V7RK99"/>
<name>A0A7V7RK99_9BACI</name>
<accession>A0A7V7RK99</accession>
<evidence type="ECO:0000259" key="1">
    <source>
        <dbReference type="Pfam" id="PF09350"/>
    </source>
</evidence>
<dbReference type="InterPro" id="IPR018961">
    <property type="entry name" value="DnaJ_homolog_subfam-C_membr-28"/>
</dbReference>
<keyword evidence="3" id="KW-1185">Reference proteome</keyword>
<dbReference type="RefSeq" id="WP_151574573.1">
    <property type="nucleotide sequence ID" value="NZ_WBOT01000004.1"/>
</dbReference>
<proteinExistence type="predicted"/>
<comment type="caution">
    <text evidence="2">The sequence shown here is derived from an EMBL/GenBank/DDBJ whole genome shotgun (WGS) entry which is preliminary data.</text>
</comment>
<evidence type="ECO:0000313" key="2">
    <source>
        <dbReference type="EMBL" id="KAB2331692.1"/>
    </source>
</evidence>
<organism evidence="2 3">
    <name type="scientific">Bacillus mesophilum</name>
    <dbReference type="NCBI Taxonomy" id="1071718"/>
    <lineage>
        <taxon>Bacteria</taxon>
        <taxon>Bacillati</taxon>
        <taxon>Bacillota</taxon>
        <taxon>Bacilli</taxon>
        <taxon>Bacillales</taxon>
        <taxon>Bacillaceae</taxon>
        <taxon>Bacillus</taxon>
    </lineage>
</organism>
<gene>
    <name evidence="2" type="ORF">F7732_13530</name>
</gene>